<dbReference type="GO" id="GO:0008831">
    <property type="term" value="F:dTDP-4-dehydrorhamnose reductase activity"/>
    <property type="evidence" value="ECO:0007669"/>
    <property type="project" value="UniProtKB-EC"/>
</dbReference>
<feature type="transmembrane region" description="Helical" evidence="3">
    <location>
        <begin position="7"/>
        <end position="25"/>
    </location>
</feature>
<keyword evidence="2" id="KW-0521">NADP</keyword>
<dbReference type="InterPro" id="IPR029903">
    <property type="entry name" value="RmlD-like-bd"/>
</dbReference>
<dbReference type="UniPathway" id="UPA00124"/>
<dbReference type="PANTHER" id="PTHR10491">
    <property type="entry name" value="DTDP-4-DEHYDRORHAMNOSE REDUCTASE"/>
    <property type="match status" value="1"/>
</dbReference>
<dbReference type="GO" id="GO:0019305">
    <property type="term" value="P:dTDP-rhamnose biosynthetic process"/>
    <property type="evidence" value="ECO:0007669"/>
    <property type="project" value="UniProtKB-UniPathway"/>
</dbReference>
<protein>
    <recommendedName>
        <fullName evidence="2">dTDP-4-dehydrorhamnose reductase</fullName>
        <ecNumber evidence="2">1.1.1.133</ecNumber>
    </recommendedName>
</protein>
<dbReference type="PANTHER" id="PTHR10491:SF4">
    <property type="entry name" value="METHIONINE ADENOSYLTRANSFERASE 2 SUBUNIT BETA"/>
    <property type="match status" value="1"/>
</dbReference>
<dbReference type="InterPro" id="IPR005913">
    <property type="entry name" value="dTDP_dehydrorham_reduct"/>
</dbReference>
<dbReference type="SUPFAM" id="SSF51735">
    <property type="entry name" value="NAD(P)-binding Rossmann-fold domains"/>
    <property type="match status" value="1"/>
</dbReference>
<dbReference type="Proteomes" id="UP000545876">
    <property type="component" value="Unassembled WGS sequence"/>
</dbReference>
<evidence type="ECO:0000256" key="3">
    <source>
        <dbReference type="SAM" id="Phobius"/>
    </source>
</evidence>
<comment type="pathway">
    <text evidence="2">Carbohydrate biosynthesis; dTDP-L-rhamnose biosynthesis.</text>
</comment>
<dbReference type="EMBL" id="JAAZBX010000010">
    <property type="protein sequence ID" value="NLD25541.1"/>
    <property type="molecule type" value="Genomic_DNA"/>
</dbReference>
<dbReference type="AlphaFoldDB" id="A0A847D1L9"/>
<accession>A0A847D1L9</accession>
<keyword evidence="2" id="KW-0560">Oxidoreductase</keyword>
<dbReference type="Pfam" id="PF04321">
    <property type="entry name" value="RmlD_sub_bind"/>
    <property type="match status" value="1"/>
</dbReference>
<keyword evidence="3" id="KW-1133">Transmembrane helix</keyword>
<keyword evidence="3" id="KW-0812">Transmembrane</keyword>
<evidence type="ECO:0000313" key="5">
    <source>
        <dbReference type="EMBL" id="NLD25541.1"/>
    </source>
</evidence>
<sequence>METKKKILVFGASGMLGSFLSSYFGKKGYKVIKSDIFDNQQQGVVGKDITNEKELKVFVYEQNPDFVINCAAYTNVNKAESEPEIAYSVNAEAPKYMAEISKELRIPFIHVSTNEVFGDGVFDENSREFNPLNQYAKSKRRGEEYIENCGGANYIFRTSWLYGPGAKNFIRFVTETEATEEKPLRIVVDEKGCPTYVGYLTERIEEAVESKIEPGIYHACSSDMLSRYEFGLEILKAQGLEKPVVPVEKKDLPPRPVVSPSNQLINTKFEKVPTSYEMLEEYVSDIRIEKDDYSEKNR</sequence>
<dbReference type="Gene3D" id="3.90.25.10">
    <property type="entry name" value="UDP-galactose 4-epimerase, domain 1"/>
    <property type="match status" value="1"/>
</dbReference>
<comment type="caution">
    <text evidence="5">The sequence shown here is derived from an EMBL/GenBank/DDBJ whole genome shotgun (WGS) entry which is preliminary data.</text>
</comment>
<organism evidence="5 6">
    <name type="scientific">Candidatus Dojkabacteria bacterium</name>
    <dbReference type="NCBI Taxonomy" id="2099670"/>
    <lineage>
        <taxon>Bacteria</taxon>
        <taxon>Candidatus Dojkabacteria</taxon>
    </lineage>
</organism>
<dbReference type="EC" id="1.1.1.133" evidence="2"/>
<reference evidence="5 6" key="1">
    <citation type="journal article" date="2020" name="Biotechnol. Biofuels">
        <title>New insights from the biogas microbiome by comprehensive genome-resolved metagenomics of nearly 1600 species originating from multiple anaerobic digesters.</title>
        <authorList>
            <person name="Campanaro S."/>
            <person name="Treu L."/>
            <person name="Rodriguez-R L.M."/>
            <person name="Kovalovszki A."/>
            <person name="Ziels R.M."/>
            <person name="Maus I."/>
            <person name="Zhu X."/>
            <person name="Kougias P.G."/>
            <person name="Basile A."/>
            <person name="Luo G."/>
            <person name="Schluter A."/>
            <person name="Konstantinidis K.T."/>
            <person name="Angelidaki I."/>
        </authorList>
    </citation>
    <scope>NUCLEOTIDE SEQUENCE [LARGE SCALE GENOMIC DNA]</scope>
    <source>
        <strain evidence="5">AS06rmzACSIP_65</strain>
    </source>
</reference>
<dbReference type="InterPro" id="IPR036291">
    <property type="entry name" value="NAD(P)-bd_dom_sf"/>
</dbReference>
<feature type="domain" description="RmlD-like substrate binding" evidence="4">
    <location>
        <begin position="6"/>
        <end position="271"/>
    </location>
</feature>
<comment type="similarity">
    <text evidence="1 2">Belongs to the dTDP-4-dehydrorhamnose reductase family.</text>
</comment>
<evidence type="ECO:0000256" key="1">
    <source>
        <dbReference type="ARBA" id="ARBA00010944"/>
    </source>
</evidence>
<dbReference type="CDD" id="cd05254">
    <property type="entry name" value="dTDP_HR_like_SDR_e"/>
    <property type="match status" value="1"/>
</dbReference>
<evidence type="ECO:0000313" key="6">
    <source>
        <dbReference type="Proteomes" id="UP000545876"/>
    </source>
</evidence>
<name>A0A847D1L9_9BACT</name>
<dbReference type="Gene3D" id="3.40.50.720">
    <property type="entry name" value="NAD(P)-binding Rossmann-like Domain"/>
    <property type="match status" value="1"/>
</dbReference>
<proteinExistence type="inferred from homology"/>
<gene>
    <name evidence="5" type="ORF">GX656_02775</name>
</gene>
<comment type="function">
    <text evidence="2">Catalyzes the reduction of dTDP-6-deoxy-L-lyxo-4-hexulose to yield dTDP-L-rhamnose.</text>
</comment>
<evidence type="ECO:0000259" key="4">
    <source>
        <dbReference type="Pfam" id="PF04321"/>
    </source>
</evidence>
<evidence type="ECO:0000256" key="2">
    <source>
        <dbReference type="RuleBase" id="RU364082"/>
    </source>
</evidence>
<keyword evidence="3" id="KW-0472">Membrane</keyword>